<keyword evidence="7 11" id="KW-1133">Transmembrane helix</keyword>
<evidence type="ECO:0000256" key="7">
    <source>
        <dbReference type="ARBA" id="ARBA00022989"/>
    </source>
</evidence>
<keyword evidence="8" id="KW-0496">Mitochondrion</keyword>
<organism evidence="12 13">
    <name type="scientific">Favolaschia claudopus</name>
    <dbReference type="NCBI Taxonomy" id="2862362"/>
    <lineage>
        <taxon>Eukaryota</taxon>
        <taxon>Fungi</taxon>
        <taxon>Dikarya</taxon>
        <taxon>Basidiomycota</taxon>
        <taxon>Agaricomycotina</taxon>
        <taxon>Agaricomycetes</taxon>
        <taxon>Agaricomycetidae</taxon>
        <taxon>Agaricales</taxon>
        <taxon>Marasmiineae</taxon>
        <taxon>Mycenaceae</taxon>
        <taxon>Favolaschia</taxon>
    </lineage>
</organism>
<gene>
    <name evidence="12" type="ORF">R3P38DRAFT_2851281</name>
</gene>
<evidence type="ECO:0000313" key="12">
    <source>
        <dbReference type="EMBL" id="KAK7053620.1"/>
    </source>
</evidence>
<keyword evidence="9 11" id="KW-0472">Membrane</keyword>
<name>A0AAW0DNE7_9AGAR</name>
<accession>A0AAW0DNE7</accession>
<comment type="similarity">
    <text evidence="3">Belongs to the cytochrome c oxidase VIIc family.</text>
</comment>
<evidence type="ECO:0000256" key="11">
    <source>
        <dbReference type="SAM" id="Phobius"/>
    </source>
</evidence>
<dbReference type="InterPro" id="IPR036636">
    <property type="entry name" value="COX7C/Cox8_sf"/>
</dbReference>
<evidence type="ECO:0000256" key="2">
    <source>
        <dbReference type="ARBA" id="ARBA00004673"/>
    </source>
</evidence>
<keyword evidence="5" id="KW-0999">Mitochondrion inner membrane</keyword>
<comment type="caution">
    <text evidence="12">The sequence shown here is derived from an EMBL/GenBank/DDBJ whole genome shotgun (WGS) entry which is preliminary data.</text>
</comment>
<keyword evidence="6" id="KW-0809">Transit peptide</keyword>
<evidence type="ECO:0000256" key="6">
    <source>
        <dbReference type="ARBA" id="ARBA00022946"/>
    </source>
</evidence>
<feature type="transmembrane region" description="Helical" evidence="11">
    <location>
        <begin position="83"/>
        <end position="103"/>
    </location>
</feature>
<dbReference type="Gene3D" id="4.10.49.10">
    <property type="entry name" value="Cytochrome c oxidase subunit VIIc"/>
    <property type="match status" value="1"/>
</dbReference>
<comment type="subcellular location">
    <subcellularLocation>
        <location evidence="1">Mitochondrion inner membrane</location>
        <topology evidence="1">Single-pass membrane protein</topology>
    </subcellularLocation>
</comment>
<evidence type="ECO:0000256" key="1">
    <source>
        <dbReference type="ARBA" id="ARBA00004434"/>
    </source>
</evidence>
<proteinExistence type="inferred from homology"/>
<dbReference type="InterPro" id="IPR004202">
    <property type="entry name" value="COX7C/Cox8"/>
</dbReference>
<dbReference type="Proteomes" id="UP001362999">
    <property type="component" value="Unassembled WGS sequence"/>
</dbReference>
<dbReference type="EMBL" id="JAWWNJ010000006">
    <property type="protein sequence ID" value="KAK7053620.1"/>
    <property type="molecule type" value="Genomic_DNA"/>
</dbReference>
<dbReference type="PANTHER" id="PTHR13313:SF0">
    <property type="entry name" value="CYTOCHROME C OXIDASE SUBUNIT 7C, MITOCHONDRIAL"/>
    <property type="match status" value="1"/>
</dbReference>
<feature type="region of interest" description="Disordered" evidence="10">
    <location>
        <begin position="1"/>
        <end position="28"/>
    </location>
</feature>
<evidence type="ECO:0008006" key="14">
    <source>
        <dbReference type="Google" id="ProtNLM"/>
    </source>
</evidence>
<dbReference type="SUPFAM" id="SSF81427">
    <property type="entry name" value="Mitochondrial cytochrome c oxidase subunit VIIc (aka VIIIa)"/>
    <property type="match status" value="1"/>
</dbReference>
<evidence type="ECO:0000256" key="8">
    <source>
        <dbReference type="ARBA" id="ARBA00023128"/>
    </source>
</evidence>
<comment type="pathway">
    <text evidence="2">Energy metabolism; oxidative phosphorylation.</text>
</comment>
<evidence type="ECO:0000256" key="4">
    <source>
        <dbReference type="ARBA" id="ARBA00022692"/>
    </source>
</evidence>
<dbReference type="GO" id="GO:0005743">
    <property type="term" value="C:mitochondrial inner membrane"/>
    <property type="evidence" value="ECO:0007669"/>
    <property type="project" value="UniProtKB-SubCell"/>
</dbReference>
<evidence type="ECO:0000256" key="5">
    <source>
        <dbReference type="ARBA" id="ARBA00022792"/>
    </source>
</evidence>
<evidence type="ECO:0000256" key="10">
    <source>
        <dbReference type="SAM" id="MobiDB-lite"/>
    </source>
</evidence>
<evidence type="ECO:0000256" key="9">
    <source>
        <dbReference type="ARBA" id="ARBA00023136"/>
    </source>
</evidence>
<evidence type="ECO:0000313" key="13">
    <source>
        <dbReference type="Proteomes" id="UP001362999"/>
    </source>
</evidence>
<sequence length="112" mass="12638">MLSRRSAYKPHTPLSKSQPPKPTSNMTSLVRSSVAISRHLSPAVIRQPLASATTRRFAHAHAAEEYHNMPFDYSNRRRFAAKCIAYMGFGFALPFVAVGWQWYKPGGYKNPL</sequence>
<dbReference type="GO" id="GO:0045277">
    <property type="term" value="C:respiratory chain complex IV"/>
    <property type="evidence" value="ECO:0007669"/>
    <property type="project" value="InterPro"/>
</dbReference>
<keyword evidence="4 11" id="KW-0812">Transmembrane</keyword>
<keyword evidence="13" id="KW-1185">Reference proteome</keyword>
<dbReference type="GO" id="GO:0006123">
    <property type="term" value="P:mitochondrial electron transport, cytochrome c to oxygen"/>
    <property type="evidence" value="ECO:0007669"/>
    <property type="project" value="InterPro"/>
</dbReference>
<dbReference type="Pfam" id="PF02935">
    <property type="entry name" value="COX7C"/>
    <property type="match status" value="1"/>
</dbReference>
<feature type="compositionally biased region" description="Polar residues" evidence="10">
    <location>
        <begin position="14"/>
        <end position="28"/>
    </location>
</feature>
<evidence type="ECO:0000256" key="3">
    <source>
        <dbReference type="ARBA" id="ARBA00010514"/>
    </source>
</evidence>
<dbReference type="AlphaFoldDB" id="A0AAW0DNE7"/>
<dbReference type="PANTHER" id="PTHR13313">
    <property type="entry name" value="CYTOCHROME C OXIDASE SUBUNIT VIIC"/>
    <property type="match status" value="1"/>
</dbReference>
<protein>
    <recommendedName>
        <fullName evidence="14">Cytochrome c oxidase subunit VIIc</fullName>
    </recommendedName>
</protein>
<reference evidence="12 13" key="1">
    <citation type="journal article" date="2024" name="J Genomics">
        <title>Draft genome sequencing and assembly of Favolaschia claudopus CIRM-BRFM 2984 isolated from oak limbs.</title>
        <authorList>
            <person name="Navarro D."/>
            <person name="Drula E."/>
            <person name="Chaduli D."/>
            <person name="Cazenave R."/>
            <person name="Ahrendt S."/>
            <person name="Wang J."/>
            <person name="Lipzen A."/>
            <person name="Daum C."/>
            <person name="Barry K."/>
            <person name="Grigoriev I.V."/>
            <person name="Favel A."/>
            <person name="Rosso M.N."/>
            <person name="Martin F."/>
        </authorList>
    </citation>
    <scope>NUCLEOTIDE SEQUENCE [LARGE SCALE GENOMIC DNA]</scope>
    <source>
        <strain evidence="12 13">CIRM-BRFM 2984</strain>
    </source>
</reference>